<dbReference type="Proteomes" id="UP000310314">
    <property type="component" value="Unassembled WGS sequence"/>
</dbReference>
<sequence length="273" mass="30318">MKNIVVLLSLLLCVQVFAQRKPKIKGNKNVIEVTESLPAFNAIELNDDLDINLVKANQEGYSLTIDDNLVDVLKFKVEDNTLVISSFYKITSKKKLDITVNYYDISSLKLRDGRILMKDVIETDELTIETYGSSKLQLNANTNFTNLTMEGNSSGDLSLEGDSLNITLKDRVDVSLYTTSQRNDIQMNSNASAKMEGTAYAMSVKLFDNANLKARKLDAEGVEVIAEGSPSARVYASKVFELTSRGSSKTYLSGDAEIDIIEFLDTSELHKEK</sequence>
<comment type="caution">
    <text evidence="3">The sequence shown here is derived from an EMBL/GenBank/DDBJ whole genome shotgun (WGS) entry which is preliminary data.</text>
</comment>
<proteinExistence type="predicted"/>
<dbReference type="OrthoDB" id="1419485at2"/>
<feature type="chain" id="PRO_5024429109" evidence="1">
    <location>
        <begin position="19"/>
        <end position="273"/>
    </location>
</feature>
<dbReference type="InterPro" id="IPR021255">
    <property type="entry name" value="DUF2807"/>
</dbReference>
<keyword evidence="1" id="KW-0732">Signal</keyword>
<feature type="signal peptide" evidence="1">
    <location>
        <begin position="1"/>
        <end position="18"/>
    </location>
</feature>
<organism evidence="3 4">
    <name type="scientific">Maribacter algarum</name>
    <name type="common">ex Zhang et al. 2020</name>
    <dbReference type="NCBI Taxonomy" id="2578118"/>
    <lineage>
        <taxon>Bacteria</taxon>
        <taxon>Pseudomonadati</taxon>
        <taxon>Bacteroidota</taxon>
        <taxon>Flavobacteriia</taxon>
        <taxon>Flavobacteriales</taxon>
        <taxon>Flavobacteriaceae</taxon>
        <taxon>Maribacter</taxon>
    </lineage>
</organism>
<protein>
    <submittedName>
        <fullName evidence="3">DUF2807 domain-containing protein</fullName>
    </submittedName>
</protein>
<name>A0A5S3PTN3_9FLAO</name>
<dbReference type="Pfam" id="PF10988">
    <property type="entry name" value="DUF2807"/>
    <property type="match status" value="1"/>
</dbReference>
<evidence type="ECO:0000313" key="3">
    <source>
        <dbReference type="EMBL" id="TMM58278.1"/>
    </source>
</evidence>
<dbReference type="EMBL" id="VATY01000001">
    <property type="protein sequence ID" value="TMM58278.1"/>
    <property type="molecule type" value="Genomic_DNA"/>
</dbReference>
<dbReference type="RefSeq" id="WP_138656211.1">
    <property type="nucleotide sequence ID" value="NZ_VATY01000001.1"/>
</dbReference>
<evidence type="ECO:0000313" key="4">
    <source>
        <dbReference type="Proteomes" id="UP000310314"/>
    </source>
</evidence>
<gene>
    <name evidence="3" type="ORF">FEE95_02290</name>
</gene>
<dbReference type="AlphaFoldDB" id="A0A5S3PTN3"/>
<evidence type="ECO:0000256" key="1">
    <source>
        <dbReference type="SAM" id="SignalP"/>
    </source>
</evidence>
<feature type="domain" description="Putative auto-transporter adhesin head GIN" evidence="2">
    <location>
        <begin position="39"/>
        <end position="165"/>
    </location>
</feature>
<evidence type="ECO:0000259" key="2">
    <source>
        <dbReference type="Pfam" id="PF10988"/>
    </source>
</evidence>
<keyword evidence="4" id="KW-1185">Reference proteome</keyword>
<dbReference type="Gene3D" id="2.160.20.120">
    <property type="match status" value="1"/>
</dbReference>
<reference evidence="3 4" key="1">
    <citation type="submission" date="2019-05" db="EMBL/GenBank/DDBJ databases">
        <authorList>
            <person name="Zhang J.-Y."/>
            <person name="Feg X."/>
            <person name="Du Z.-J."/>
        </authorList>
    </citation>
    <scope>NUCLEOTIDE SEQUENCE [LARGE SCALE GENOMIC DNA]</scope>
    <source>
        <strain evidence="3 4">RZ26</strain>
    </source>
</reference>
<accession>A0A5S3PTN3</accession>